<dbReference type="EMBL" id="CP053586">
    <property type="protein sequence ID" value="WNZ24116.1"/>
    <property type="molecule type" value="Genomic_DNA"/>
</dbReference>
<proteinExistence type="predicted"/>
<gene>
    <name evidence="1" type="ORF">HJG54_15430</name>
</gene>
<sequence>MTTQIDSLTIKDFESRYGVTRSNIYNRIDGLKKKGYPMEPEKQNGKSVFNADQISLMDSLDSVLNHHRLIHSLTSRPYRKPVIRAGSSLAVS</sequence>
<dbReference type="RefSeq" id="WP_316429728.1">
    <property type="nucleotide sequence ID" value="NZ_CP053586.1"/>
</dbReference>
<dbReference type="AlphaFoldDB" id="A0AA96WMH1"/>
<reference evidence="1" key="1">
    <citation type="submission" date="2020-05" db="EMBL/GenBank/DDBJ databases">
        <authorList>
            <person name="Zhu T."/>
            <person name="Keshari N."/>
            <person name="Lu X."/>
        </authorList>
    </citation>
    <scope>NUCLEOTIDE SEQUENCE</scope>
    <source>
        <strain evidence="1">NK1-12</strain>
    </source>
</reference>
<protein>
    <submittedName>
        <fullName evidence="1">Uncharacterized protein</fullName>
    </submittedName>
</protein>
<name>A0AA96WMH1_9CYAN</name>
<organism evidence="1">
    <name type="scientific">Leptolyngbya sp. NK1-12</name>
    <dbReference type="NCBI Taxonomy" id="2547451"/>
    <lineage>
        <taxon>Bacteria</taxon>
        <taxon>Bacillati</taxon>
        <taxon>Cyanobacteriota</taxon>
        <taxon>Cyanophyceae</taxon>
        <taxon>Leptolyngbyales</taxon>
        <taxon>Leptolyngbyaceae</taxon>
        <taxon>Leptolyngbya group</taxon>
        <taxon>Leptolyngbya</taxon>
    </lineage>
</organism>
<evidence type="ECO:0000313" key="1">
    <source>
        <dbReference type="EMBL" id="WNZ24116.1"/>
    </source>
</evidence>
<accession>A0AA96WMH1</accession>